<dbReference type="Pfam" id="PF12833">
    <property type="entry name" value="HTH_18"/>
    <property type="match status" value="1"/>
</dbReference>
<reference evidence="5 6" key="2">
    <citation type="journal article" date="2018" name="Int. J. Syst. Evol. Microbiol.">
        <title>Burkholderia insecticola sp. nov., a gut symbiotic bacterium of the bean bug Riptortus pedestris.</title>
        <authorList>
            <person name="Takeshita K."/>
            <person name="Tamaki H."/>
            <person name="Ohbayashi T."/>
            <person name="Meng X.-Y."/>
            <person name="Sone T."/>
            <person name="Mitani Y."/>
            <person name="Peeters C."/>
            <person name="Kikuchi Y."/>
            <person name="Vandamme P."/>
        </authorList>
    </citation>
    <scope>NUCLEOTIDE SEQUENCE [LARGE SCALE GENOMIC DNA]</scope>
    <source>
        <strain evidence="5">RPE64</strain>
        <plasmid evidence="5 6">p1</plasmid>
    </source>
</reference>
<dbReference type="InterPro" id="IPR018060">
    <property type="entry name" value="HTH_AraC"/>
</dbReference>
<evidence type="ECO:0000313" key="5">
    <source>
        <dbReference type="EMBL" id="BAN27840.1"/>
    </source>
</evidence>
<evidence type="ECO:0000313" key="6">
    <source>
        <dbReference type="Proteomes" id="UP000013966"/>
    </source>
</evidence>
<dbReference type="Proteomes" id="UP000013966">
    <property type="component" value="Plasmid p1"/>
</dbReference>
<sequence>MSHRGAGFPGGRKTLASDETIMTLSLLSHPDTPPRVPLIELEDRWRNPGPVRSEPMAISRWLHHGETPLEATDESSSTFHCISLNLKCASLIFHHAGRKIIHGRLPAGVVQVTAPGTRVSARFESAMDVLHLFVPQQTLAECYEDLFQRSHAGDIVLDDPKLIRDPALERLGQALAVCKTEGTALGRVFIDSVSLAIVSRLVARHFASTAARGREPSALPQWRINRVSEFVESHLAENISLADIAASTGLTRMHFAAQFRRATGMRPHEYLLQKRIERAQELLRTSKHSILDVAFCCGFRSQAHFTTVFKRLVGATPKYWQTTSLNAA</sequence>
<dbReference type="InterPro" id="IPR018062">
    <property type="entry name" value="HTH_AraC-typ_CS"/>
</dbReference>
<dbReference type="KEGG" id="buo:BRPE64_DCDS09040"/>
<dbReference type="PANTHER" id="PTHR46796:SF14">
    <property type="entry name" value="TRANSCRIPTIONAL REGULATORY PROTEIN"/>
    <property type="match status" value="1"/>
</dbReference>
<dbReference type="Gene3D" id="1.10.10.60">
    <property type="entry name" value="Homeodomain-like"/>
    <property type="match status" value="2"/>
</dbReference>
<dbReference type="PATRIC" id="fig|758793.3.peg.6047"/>
<dbReference type="SUPFAM" id="SSF46689">
    <property type="entry name" value="Homeodomain-like"/>
    <property type="match status" value="2"/>
</dbReference>
<keyword evidence="1" id="KW-0805">Transcription regulation</keyword>
<keyword evidence="5" id="KW-0614">Plasmid</keyword>
<protein>
    <submittedName>
        <fullName evidence="5">Transcriptional regulator AraC family</fullName>
    </submittedName>
</protein>
<organism evidence="5 6">
    <name type="scientific">Caballeronia insecticola</name>
    <dbReference type="NCBI Taxonomy" id="758793"/>
    <lineage>
        <taxon>Bacteria</taxon>
        <taxon>Pseudomonadati</taxon>
        <taxon>Pseudomonadota</taxon>
        <taxon>Betaproteobacteria</taxon>
        <taxon>Burkholderiales</taxon>
        <taxon>Burkholderiaceae</taxon>
        <taxon>Caballeronia</taxon>
    </lineage>
</organism>
<dbReference type="PANTHER" id="PTHR46796">
    <property type="entry name" value="HTH-TYPE TRANSCRIPTIONAL ACTIVATOR RHAS-RELATED"/>
    <property type="match status" value="1"/>
</dbReference>
<dbReference type="GO" id="GO:0043565">
    <property type="term" value="F:sequence-specific DNA binding"/>
    <property type="evidence" value="ECO:0007669"/>
    <property type="project" value="InterPro"/>
</dbReference>
<keyword evidence="2" id="KW-0238">DNA-binding</keyword>
<keyword evidence="6" id="KW-1185">Reference proteome</keyword>
<dbReference type="SMART" id="SM00342">
    <property type="entry name" value="HTH_ARAC"/>
    <property type="match status" value="1"/>
</dbReference>
<gene>
    <name evidence="5" type="ORF">BRPE64_DCDS09040</name>
</gene>
<feature type="domain" description="HTH araC/xylS-type" evidence="4">
    <location>
        <begin position="225"/>
        <end position="323"/>
    </location>
</feature>
<proteinExistence type="predicted"/>
<name>R4X0T6_9BURK</name>
<reference evidence="5 6" key="1">
    <citation type="journal article" date="2013" name="Genome Announc.">
        <title>Complete Genome Sequence of Burkholderia sp. Strain RPE64, Bacterial Symbiont of the Bean Bug Riptortus pedestris.</title>
        <authorList>
            <person name="Shibata T.F."/>
            <person name="Maeda T."/>
            <person name="Nikoh N."/>
            <person name="Yamaguchi K."/>
            <person name="Oshima K."/>
            <person name="Hattori M."/>
            <person name="Nishiyama T."/>
            <person name="Hasebe M."/>
            <person name="Fukatsu T."/>
            <person name="Kikuchi Y."/>
            <person name="Shigenobu S."/>
        </authorList>
    </citation>
    <scope>NUCLEOTIDE SEQUENCE [LARGE SCALE GENOMIC DNA]</scope>
    <source>
        <plasmid evidence="5 6">p1</plasmid>
    </source>
</reference>
<geneLocation type="plasmid" evidence="5 6">
    <name>p1</name>
</geneLocation>
<evidence type="ECO:0000256" key="1">
    <source>
        <dbReference type="ARBA" id="ARBA00023015"/>
    </source>
</evidence>
<dbReference type="EMBL" id="AP013061">
    <property type="protein sequence ID" value="BAN27840.1"/>
    <property type="molecule type" value="Genomic_DNA"/>
</dbReference>
<dbReference type="InterPro" id="IPR050204">
    <property type="entry name" value="AraC_XylS_family_regulators"/>
</dbReference>
<dbReference type="InterPro" id="IPR009057">
    <property type="entry name" value="Homeodomain-like_sf"/>
</dbReference>
<dbReference type="GO" id="GO:0003700">
    <property type="term" value="F:DNA-binding transcription factor activity"/>
    <property type="evidence" value="ECO:0007669"/>
    <property type="project" value="InterPro"/>
</dbReference>
<dbReference type="PROSITE" id="PS00041">
    <property type="entry name" value="HTH_ARAC_FAMILY_1"/>
    <property type="match status" value="1"/>
</dbReference>
<keyword evidence="3" id="KW-0804">Transcription</keyword>
<evidence type="ECO:0000256" key="3">
    <source>
        <dbReference type="ARBA" id="ARBA00023163"/>
    </source>
</evidence>
<accession>R4X0T6</accession>
<dbReference type="PROSITE" id="PS01124">
    <property type="entry name" value="HTH_ARAC_FAMILY_2"/>
    <property type="match status" value="1"/>
</dbReference>
<dbReference type="AlphaFoldDB" id="R4X0T6"/>
<evidence type="ECO:0000256" key="2">
    <source>
        <dbReference type="ARBA" id="ARBA00023125"/>
    </source>
</evidence>
<evidence type="ECO:0000259" key="4">
    <source>
        <dbReference type="PROSITE" id="PS01124"/>
    </source>
</evidence>
<dbReference type="HOGENOM" id="CLU_000445_88_4_4"/>